<comment type="similarity">
    <text evidence="5 14 16">Belongs to the RNase HII family.</text>
</comment>
<feature type="binding site" evidence="14 15">
    <location>
        <position position="130"/>
    </location>
    <ligand>
        <name>a divalent metal cation</name>
        <dbReference type="ChEBI" id="CHEBI:60240"/>
    </ligand>
</feature>
<evidence type="ECO:0000256" key="12">
    <source>
        <dbReference type="ARBA" id="ARBA00022801"/>
    </source>
</evidence>
<organism evidence="18 19">
    <name type="scientific">Mycoplasmopsis fermentans (strain ATCC 19989 / NBRC 14854 / NCTC 10117 / PG18)</name>
    <name type="common">Mycoplasma fermentans</name>
    <dbReference type="NCBI Taxonomy" id="496833"/>
    <lineage>
        <taxon>Bacteria</taxon>
        <taxon>Bacillati</taxon>
        <taxon>Mycoplasmatota</taxon>
        <taxon>Mycoplasmoidales</taxon>
        <taxon>Metamycoplasmataceae</taxon>
        <taxon>Mycoplasmopsis</taxon>
    </lineage>
</organism>
<comment type="function">
    <text evidence="3 14 16">Endonuclease that specifically degrades the RNA of RNA-DNA hybrids.</text>
</comment>
<keyword evidence="9 14" id="KW-0540">Nuclease</keyword>
<evidence type="ECO:0000256" key="9">
    <source>
        <dbReference type="ARBA" id="ARBA00022722"/>
    </source>
</evidence>
<dbReference type="Proteomes" id="UP000006810">
    <property type="component" value="Chromosome"/>
</dbReference>
<dbReference type="InterPro" id="IPR024567">
    <property type="entry name" value="RNase_HII/HIII_dom"/>
</dbReference>
<dbReference type="HOGENOM" id="CLU_036532_3_2_14"/>
<dbReference type="GO" id="GO:0032299">
    <property type="term" value="C:ribonuclease H2 complex"/>
    <property type="evidence" value="ECO:0007669"/>
    <property type="project" value="TreeGrafter"/>
</dbReference>
<feature type="domain" description="RNase H type-2" evidence="17">
    <location>
        <begin position="32"/>
        <end position="217"/>
    </location>
</feature>
<dbReference type="GO" id="GO:0004523">
    <property type="term" value="F:RNA-DNA hybrid ribonuclease activity"/>
    <property type="evidence" value="ECO:0007669"/>
    <property type="project" value="UniProtKB-UniRule"/>
</dbReference>
<keyword evidence="8 14" id="KW-0963">Cytoplasm</keyword>
<dbReference type="EC" id="3.1.26.4" evidence="6 14"/>
<evidence type="ECO:0000256" key="7">
    <source>
        <dbReference type="ARBA" id="ARBA00019179"/>
    </source>
</evidence>
<evidence type="ECO:0000256" key="2">
    <source>
        <dbReference type="ARBA" id="ARBA00001946"/>
    </source>
</evidence>
<dbReference type="KEGG" id="mfp:MBIO_0738"/>
<evidence type="ECO:0000256" key="8">
    <source>
        <dbReference type="ARBA" id="ARBA00022490"/>
    </source>
</evidence>
<protein>
    <recommendedName>
        <fullName evidence="7 14">Ribonuclease HII</fullName>
        <shortName evidence="14">RNase HII</shortName>
        <ecNumber evidence="6 14">3.1.26.4</ecNumber>
    </recommendedName>
</protein>
<accession>C4XFT1</accession>
<keyword evidence="13 14" id="KW-0464">Manganese</keyword>
<reference evidence="18 19" key="1">
    <citation type="journal article" date="2009" name="Curr. Microbiol.">
        <title>Molecular cloning and expression of a novel cholinephosphotransferase involved in glycoglycerophospholipid biosynthesis of Mycoplasma fermentans.</title>
        <authorList>
            <person name="Ishida N."/>
            <person name="Irikura D."/>
            <person name="Matsuda K."/>
            <person name="Sato S."/>
            <person name="Asano K."/>
        </authorList>
    </citation>
    <scope>NUCLEOTIDE SEQUENCE [LARGE SCALE GENOMIC DNA]</scope>
    <source>
        <strain evidence="19">ATCC 19989 / NBRC 14854 / NCTC 10117 / PG18</strain>
    </source>
</reference>
<dbReference type="AlphaFoldDB" id="C4XFT1"/>
<evidence type="ECO:0000256" key="5">
    <source>
        <dbReference type="ARBA" id="ARBA00007383"/>
    </source>
</evidence>
<feature type="binding site" evidence="14 15">
    <location>
        <position position="39"/>
    </location>
    <ligand>
        <name>a divalent metal cation</name>
        <dbReference type="ChEBI" id="CHEBI:60240"/>
    </ligand>
</feature>
<dbReference type="HAMAP" id="MF_00052_B">
    <property type="entry name" value="RNase_HII_B"/>
    <property type="match status" value="1"/>
</dbReference>
<dbReference type="PATRIC" id="fig|496833.3.peg.331"/>
<dbReference type="GO" id="GO:0006298">
    <property type="term" value="P:mismatch repair"/>
    <property type="evidence" value="ECO:0007669"/>
    <property type="project" value="TreeGrafter"/>
</dbReference>
<evidence type="ECO:0000313" key="18">
    <source>
        <dbReference type="EMBL" id="BAH70003.1"/>
    </source>
</evidence>
<sequence length="217" mass="24694">MISIQKAEFKFCFFCIILIMLNYEKENYPDTKLIVGLDEAGRGCCAGPLVVGCVIMPQNFNHPLIKDSKQLSQKQREEALEIILENAIETVTTIINAQEVDQLNPKQASRIGMQRCINKLNTKPELVITDFEKINDINIPQINLVKGDQLSINVAAASILAKVTRDLIMVGIDKKFPMYNFKKNKGYCTKEHEAAMSQYGICEFHRKSYKNVKKYLN</sequence>
<comment type="catalytic activity">
    <reaction evidence="1 14 15 16">
        <text>Endonucleolytic cleavage to 5'-phosphomonoester.</text>
        <dbReference type="EC" id="3.1.26.4"/>
    </reaction>
</comment>
<dbReference type="InterPro" id="IPR036397">
    <property type="entry name" value="RNaseH_sf"/>
</dbReference>
<dbReference type="GO" id="GO:0003723">
    <property type="term" value="F:RNA binding"/>
    <property type="evidence" value="ECO:0007669"/>
    <property type="project" value="UniProtKB-UniRule"/>
</dbReference>
<comment type="cofactor">
    <cofactor evidence="2">
        <name>Mg(2+)</name>
        <dbReference type="ChEBI" id="CHEBI:18420"/>
    </cofactor>
</comment>
<dbReference type="SUPFAM" id="SSF53098">
    <property type="entry name" value="Ribonuclease H-like"/>
    <property type="match status" value="1"/>
</dbReference>
<dbReference type="InterPro" id="IPR012337">
    <property type="entry name" value="RNaseH-like_sf"/>
</dbReference>
<dbReference type="GO" id="GO:0030145">
    <property type="term" value="F:manganese ion binding"/>
    <property type="evidence" value="ECO:0007669"/>
    <property type="project" value="UniProtKB-UniRule"/>
</dbReference>
<evidence type="ECO:0000256" key="6">
    <source>
        <dbReference type="ARBA" id="ARBA00012180"/>
    </source>
</evidence>
<dbReference type="PANTHER" id="PTHR10954:SF18">
    <property type="entry name" value="RIBONUCLEASE HII"/>
    <property type="match status" value="1"/>
</dbReference>
<evidence type="ECO:0000256" key="10">
    <source>
        <dbReference type="ARBA" id="ARBA00022723"/>
    </source>
</evidence>
<evidence type="ECO:0000256" key="16">
    <source>
        <dbReference type="RuleBase" id="RU003515"/>
    </source>
</evidence>
<evidence type="ECO:0000256" key="1">
    <source>
        <dbReference type="ARBA" id="ARBA00000077"/>
    </source>
</evidence>
<dbReference type="CDD" id="cd07182">
    <property type="entry name" value="RNase_HII_bacteria_HII_like"/>
    <property type="match status" value="1"/>
</dbReference>
<evidence type="ECO:0000256" key="13">
    <source>
        <dbReference type="ARBA" id="ARBA00023211"/>
    </source>
</evidence>
<evidence type="ECO:0000256" key="4">
    <source>
        <dbReference type="ARBA" id="ARBA00004496"/>
    </source>
</evidence>
<dbReference type="InterPro" id="IPR001352">
    <property type="entry name" value="RNase_HII/HIII"/>
</dbReference>
<gene>
    <name evidence="14" type="primary">rnhB</name>
    <name evidence="18" type="ordered locus">MBIO_0738</name>
</gene>
<keyword evidence="12 14" id="KW-0378">Hydrolase</keyword>
<dbReference type="InterPro" id="IPR022898">
    <property type="entry name" value="RNase_HII"/>
</dbReference>
<evidence type="ECO:0000256" key="11">
    <source>
        <dbReference type="ARBA" id="ARBA00022759"/>
    </source>
</evidence>
<feature type="binding site" evidence="14 15">
    <location>
        <position position="38"/>
    </location>
    <ligand>
        <name>a divalent metal cation</name>
        <dbReference type="ChEBI" id="CHEBI:60240"/>
    </ligand>
</feature>
<name>C4XFT1_MYCFP</name>
<dbReference type="EMBL" id="AP009608">
    <property type="protein sequence ID" value="BAH70003.1"/>
    <property type="molecule type" value="Genomic_DNA"/>
</dbReference>
<dbReference type="PROSITE" id="PS51975">
    <property type="entry name" value="RNASE_H_2"/>
    <property type="match status" value="1"/>
</dbReference>
<dbReference type="GO" id="GO:0043137">
    <property type="term" value="P:DNA replication, removal of RNA primer"/>
    <property type="evidence" value="ECO:0007669"/>
    <property type="project" value="TreeGrafter"/>
</dbReference>
<dbReference type="PANTHER" id="PTHR10954">
    <property type="entry name" value="RIBONUCLEASE H2 SUBUNIT A"/>
    <property type="match status" value="1"/>
</dbReference>
<evidence type="ECO:0000259" key="17">
    <source>
        <dbReference type="PROSITE" id="PS51975"/>
    </source>
</evidence>
<dbReference type="Pfam" id="PF01351">
    <property type="entry name" value="RNase_HII"/>
    <property type="match status" value="1"/>
</dbReference>
<evidence type="ECO:0000313" key="19">
    <source>
        <dbReference type="Proteomes" id="UP000006810"/>
    </source>
</evidence>
<comment type="cofactor">
    <cofactor evidence="14 15">
        <name>Mn(2+)</name>
        <dbReference type="ChEBI" id="CHEBI:29035"/>
    </cofactor>
    <cofactor evidence="14 15">
        <name>Mg(2+)</name>
        <dbReference type="ChEBI" id="CHEBI:18420"/>
    </cofactor>
    <text evidence="14 15">Manganese or magnesium. Binds 1 divalent metal ion per monomer in the absence of substrate. May bind a second metal ion after substrate binding.</text>
</comment>
<keyword evidence="11 14" id="KW-0255">Endonuclease</keyword>
<proteinExistence type="inferred from homology"/>
<dbReference type="GO" id="GO:0005737">
    <property type="term" value="C:cytoplasm"/>
    <property type="evidence" value="ECO:0007669"/>
    <property type="project" value="UniProtKB-SubCell"/>
</dbReference>
<keyword evidence="19" id="KW-1185">Reference proteome</keyword>
<keyword evidence="10 14" id="KW-0479">Metal-binding</keyword>
<evidence type="ECO:0000256" key="14">
    <source>
        <dbReference type="HAMAP-Rule" id="MF_00052"/>
    </source>
</evidence>
<evidence type="ECO:0000256" key="3">
    <source>
        <dbReference type="ARBA" id="ARBA00004065"/>
    </source>
</evidence>
<dbReference type="NCBIfam" id="NF000595">
    <property type="entry name" value="PRK00015.1-3"/>
    <property type="match status" value="1"/>
</dbReference>
<evidence type="ECO:0000256" key="15">
    <source>
        <dbReference type="PROSITE-ProRule" id="PRU01319"/>
    </source>
</evidence>
<comment type="subcellular location">
    <subcellularLocation>
        <location evidence="4 14">Cytoplasm</location>
    </subcellularLocation>
</comment>
<dbReference type="eggNOG" id="COG0164">
    <property type="taxonomic scope" value="Bacteria"/>
</dbReference>
<dbReference type="Gene3D" id="3.30.420.10">
    <property type="entry name" value="Ribonuclease H-like superfamily/Ribonuclease H"/>
    <property type="match status" value="1"/>
</dbReference>